<dbReference type="STRING" id="497964.CfE428DRAFT_5016"/>
<evidence type="ECO:0000259" key="2">
    <source>
        <dbReference type="Pfam" id="PF14371"/>
    </source>
</evidence>
<evidence type="ECO:0000256" key="1">
    <source>
        <dbReference type="SAM" id="SignalP"/>
    </source>
</evidence>
<feature type="chain" id="PRO_5002800552" description="DUF4412 domain-containing protein" evidence="1">
    <location>
        <begin position="21"/>
        <end position="224"/>
    </location>
</feature>
<sequence length="224" mass="23474">MKALLTALAASAIFIATASADWVIESKIESPQLNSATTTKVKGDKLRVDIPSGPVGAMSSIVDTKTGDAIQLVHSQKMAVKTGSEQLKAAMEAAKQKAGIKGASSAELKPTGQSEKVGDYDCDVYTWSDGSTTSKLWVAKNHPQAAALKAFEKQMKSGILGGMQVGPDTSTLPGPTIKTETTTQGMTVTNTITSIKEQDVDAKEFEVPADYQTMQLPAAPPSGK</sequence>
<dbReference type="Proteomes" id="UP000005824">
    <property type="component" value="Unassembled WGS sequence"/>
</dbReference>
<dbReference type="RefSeq" id="WP_006982337.1">
    <property type="nucleotide sequence ID" value="NZ_ABVL01000019.1"/>
</dbReference>
<accession>B4D7X6</accession>
<keyword evidence="4" id="KW-1185">Reference proteome</keyword>
<dbReference type="AlphaFoldDB" id="B4D7X6"/>
<dbReference type="EMBL" id="ABVL01000019">
    <property type="protein sequence ID" value="EDY17499.1"/>
    <property type="molecule type" value="Genomic_DNA"/>
</dbReference>
<reference evidence="3 4" key="1">
    <citation type="journal article" date="2011" name="J. Bacteriol.">
        <title>Genome sequence of Chthoniobacter flavus Ellin428, an aerobic heterotrophic soil bacterium.</title>
        <authorList>
            <person name="Kant R."/>
            <person name="van Passel M.W."/>
            <person name="Palva A."/>
            <person name="Lucas S."/>
            <person name="Lapidus A."/>
            <person name="Glavina Del Rio T."/>
            <person name="Dalin E."/>
            <person name="Tice H."/>
            <person name="Bruce D."/>
            <person name="Goodwin L."/>
            <person name="Pitluck S."/>
            <person name="Larimer F.W."/>
            <person name="Land M.L."/>
            <person name="Hauser L."/>
            <person name="Sangwan P."/>
            <person name="de Vos W.M."/>
            <person name="Janssen P.H."/>
            <person name="Smidt H."/>
        </authorList>
    </citation>
    <scope>NUCLEOTIDE SEQUENCE [LARGE SCALE GENOMIC DNA]</scope>
    <source>
        <strain evidence="3 4">Ellin428</strain>
    </source>
</reference>
<dbReference type="Pfam" id="PF14371">
    <property type="entry name" value="DUF4412"/>
    <property type="match status" value="1"/>
</dbReference>
<proteinExistence type="predicted"/>
<comment type="caution">
    <text evidence="3">The sequence shown here is derived from an EMBL/GenBank/DDBJ whole genome shotgun (WGS) entry which is preliminary data.</text>
</comment>
<dbReference type="eggNOG" id="ENOG50344D3">
    <property type="taxonomic scope" value="Bacteria"/>
</dbReference>
<gene>
    <name evidence="3" type="ORF">CfE428DRAFT_5016</name>
</gene>
<keyword evidence="1" id="KW-0732">Signal</keyword>
<protein>
    <recommendedName>
        <fullName evidence="2">DUF4412 domain-containing protein</fullName>
    </recommendedName>
</protein>
<dbReference type="InParanoid" id="B4D7X6"/>
<name>B4D7X6_9BACT</name>
<evidence type="ECO:0000313" key="3">
    <source>
        <dbReference type="EMBL" id="EDY17499.1"/>
    </source>
</evidence>
<feature type="domain" description="DUF4412" evidence="2">
    <location>
        <begin position="24"/>
        <end position="211"/>
    </location>
</feature>
<evidence type="ECO:0000313" key="4">
    <source>
        <dbReference type="Proteomes" id="UP000005824"/>
    </source>
</evidence>
<feature type="signal peptide" evidence="1">
    <location>
        <begin position="1"/>
        <end position="20"/>
    </location>
</feature>
<organism evidence="3 4">
    <name type="scientific">Chthoniobacter flavus Ellin428</name>
    <dbReference type="NCBI Taxonomy" id="497964"/>
    <lineage>
        <taxon>Bacteria</taxon>
        <taxon>Pseudomonadati</taxon>
        <taxon>Verrucomicrobiota</taxon>
        <taxon>Spartobacteria</taxon>
        <taxon>Chthoniobacterales</taxon>
        <taxon>Chthoniobacteraceae</taxon>
        <taxon>Chthoniobacter</taxon>
    </lineage>
</organism>
<dbReference type="InterPro" id="IPR025524">
    <property type="entry name" value="DUF4412"/>
</dbReference>